<organism evidence="1 2">
    <name type="scientific">Pseudomonas helleri</name>
    <dbReference type="NCBI Taxonomy" id="1608996"/>
    <lineage>
        <taxon>Bacteria</taxon>
        <taxon>Pseudomonadati</taxon>
        <taxon>Pseudomonadota</taxon>
        <taxon>Gammaproteobacteria</taxon>
        <taxon>Pseudomonadales</taxon>
        <taxon>Pseudomonadaceae</taxon>
        <taxon>Pseudomonas</taxon>
    </lineage>
</organism>
<feature type="non-terminal residue" evidence="1">
    <location>
        <position position="1"/>
    </location>
</feature>
<dbReference type="RefSeq" id="WP_194286311.1">
    <property type="nucleotide sequence ID" value="NZ_WIVW01000143.1"/>
</dbReference>
<sequence length="97" mass="10585">DRALMYNAGFAASLDHQEVRHVARSVAKWTHQHLDAASFSAWQAVQGRKGGKAKGEAYALLRAQALRLRSDGVSIRSIAKELSVGTGTVHSWVSTKR</sequence>
<accession>A0A7X2CFY5</accession>
<name>A0A7X2CFY5_9PSED</name>
<dbReference type="Proteomes" id="UP000437970">
    <property type="component" value="Unassembled WGS sequence"/>
</dbReference>
<dbReference type="Pfam" id="PF13384">
    <property type="entry name" value="HTH_23"/>
    <property type="match status" value="1"/>
</dbReference>
<dbReference type="Gene3D" id="1.10.340.50">
    <property type="match status" value="1"/>
</dbReference>
<dbReference type="InterPro" id="IPR009057">
    <property type="entry name" value="Homeodomain-like_sf"/>
</dbReference>
<gene>
    <name evidence="1" type="ORF">GHO29_25020</name>
</gene>
<dbReference type="SUPFAM" id="SSF46689">
    <property type="entry name" value="Homeodomain-like"/>
    <property type="match status" value="1"/>
</dbReference>
<proteinExistence type="predicted"/>
<protein>
    <submittedName>
        <fullName evidence="1">Uncharacterized protein</fullName>
    </submittedName>
</protein>
<evidence type="ECO:0000313" key="1">
    <source>
        <dbReference type="EMBL" id="MQU29704.1"/>
    </source>
</evidence>
<dbReference type="EMBL" id="WIVW01000143">
    <property type="protein sequence ID" value="MQU29704.1"/>
    <property type="molecule type" value="Genomic_DNA"/>
</dbReference>
<comment type="caution">
    <text evidence="1">The sequence shown here is derived from an EMBL/GenBank/DDBJ whole genome shotgun (WGS) entry which is preliminary data.</text>
</comment>
<dbReference type="AlphaFoldDB" id="A0A7X2CFY5"/>
<evidence type="ECO:0000313" key="2">
    <source>
        <dbReference type="Proteomes" id="UP000437970"/>
    </source>
</evidence>
<reference evidence="1 2" key="1">
    <citation type="submission" date="2019-10" db="EMBL/GenBank/DDBJ databases">
        <title>Evaluation of single-gene subtyping targets for Pseudomonas.</title>
        <authorList>
            <person name="Reichler S.J."/>
            <person name="Orsi R.H."/>
            <person name="Wiedmann M."/>
            <person name="Martin N.H."/>
            <person name="Murphy S.I."/>
        </authorList>
    </citation>
    <scope>NUCLEOTIDE SEQUENCE [LARGE SCALE GENOMIC DNA]</scope>
    <source>
        <strain evidence="1 2">FSL R10-1984</strain>
    </source>
</reference>